<evidence type="ECO:0000313" key="1">
    <source>
        <dbReference type="EMBL" id="AQP52400.1"/>
    </source>
</evidence>
<dbReference type="STRING" id="399497.BW733_01020"/>
<organism evidence="1 2">
    <name type="scientific">Tessaracoccus flavescens</name>
    <dbReference type="NCBI Taxonomy" id="399497"/>
    <lineage>
        <taxon>Bacteria</taxon>
        <taxon>Bacillati</taxon>
        <taxon>Actinomycetota</taxon>
        <taxon>Actinomycetes</taxon>
        <taxon>Propionibacteriales</taxon>
        <taxon>Propionibacteriaceae</taxon>
        <taxon>Tessaracoccus</taxon>
    </lineage>
</organism>
<protein>
    <submittedName>
        <fullName evidence="1">Peptide methionine sulfoxide reductase</fullName>
    </submittedName>
</protein>
<dbReference type="AlphaFoldDB" id="A0A1Q2D1U3"/>
<dbReference type="EMBL" id="CP019607">
    <property type="protein sequence ID" value="AQP52400.1"/>
    <property type="molecule type" value="Genomic_DNA"/>
</dbReference>
<evidence type="ECO:0000313" key="2">
    <source>
        <dbReference type="Proteomes" id="UP000188235"/>
    </source>
</evidence>
<name>A0A1Q2D1U3_9ACTN</name>
<gene>
    <name evidence="1" type="ORF">BW733_01020</name>
</gene>
<proteinExistence type="predicted"/>
<reference evidence="1 2" key="1">
    <citation type="journal article" date="2008" name="Int. J. Syst. Evol. Microbiol.">
        <title>Tessaracoccus flavescens sp. nov., isolated from marine sediment.</title>
        <authorList>
            <person name="Lee D.W."/>
            <person name="Lee S.D."/>
        </authorList>
    </citation>
    <scope>NUCLEOTIDE SEQUENCE [LARGE SCALE GENOMIC DNA]</scope>
    <source>
        <strain evidence="1 2">SST-39T</strain>
    </source>
</reference>
<dbReference type="KEGG" id="tfa:BW733_01020"/>
<dbReference type="Proteomes" id="UP000188235">
    <property type="component" value="Chromosome"/>
</dbReference>
<accession>A0A1Q2D1U3</accession>
<sequence length="78" mass="8667">MVDRVPEGWTVVAYEGRSYGLTRTTRVQGQSISISAEELGGEDLISANVYRTRKAEHLRPCEVSEAKVLAFLRGWTPA</sequence>
<keyword evidence="2" id="KW-1185">Reference proteome</keyword>